<dbReference type="InterPro" id="IPR018490">
    <property type="entry name" value="cNMP-bd_dom_sf"/>
</dbReference>
<protein>
    <recommendedName>
        <fullName evidence="3">CRP-like cAMP-binding protein</fullName>
    </recommendedName>
</protein>
<evidence type="ECO:0000313" key="1">
    <source>
        <dbReference type="EMBL" id="MFC7433577.1"/>
    </source>
</evidence>
<dbReference type="Proteomes" id="UP001596495">
    <property type="component" value="Unassembled WGS sequence"/>
</dbReference>
<accession>A0ABW2R6C4</accession>
<proteinExistence type="predicted"/>
<dbReference type="InterPro" id="IPR014710">
    <property type="entry name" value="RmlC-like_jellyroll"/>
</dbReference>
<evidence type="ECO:0008006" key="3">
    <source>
        <dbReference type="Google" id="ProtNLM"/>
    </source>
</evidence>
<dbReference type="RefSeq" id="WP_382253874.1">
    <property type="nucleotide sequence ID" value="NZ_JBHTBX010000002.1"/>
</dbReference>
<dbReference type="Gene3D" id="2.60.120.10">
    <property type="entry name" value="Jelly Rolls"/>
    <property type="match status" value="1"/>
</dbReference>
<keyword evidence="2" id="KW-1185">Reference proteome</keyword>
<name>A0ABW2R6C4_9BURK</name>
<sequence>MNTSLMVEWNACEEQAGIFKSGDFGGVWRVLDGVVRMDRESGPLRLPVQLALPGDLVGVEALCDMPYQFSASAFTPCRLERVVVRDEAHRQALLRQALLQQQSRSQDMVNLRTGSVAQRMGHLLGLLGLPWQGLKQESVGASDAVRNALPSLLELSEMVDAKRETVCRALAQLLPPRTRRGAASPQLRIAA</sequence>
<evidence type="ECO:0000313" key="2">
    <source>
        <dbReference type="Proteomes" id="UP001596495"/>
    </source>
</evidence>
<comment type="caution">
    <text evidence="1">The sequence shown here is derived from an EMBL/GenBank/DDBJ whole genome shotgun (WGS) entry which is preliminary data.</text>
</comment>
<reference evidence="2" key="1">
    <citation type="journal article" date="2019" name="Int. J. Syst. Evol. Microbiol.">
        <title>The Global Catalogue of Microorganisms (GCM) 10K type strain sequencing project: providing services to taxonomists for standard genome sequencing and annotation.</title>
        <authorList>
            <consortium name="The Broad Institute Genomics Platform"/>
            <consortium name="The Broad Institute Genome Sequencing Center for Infectious Disease"/>
            <person name="Wu L."/>
            <person name="Ma J."/>
        </authorList>
    </citation>
    <scope>NUCLEOTIDE SEQUENCE [LARGE SCALE GENOMIC DNA]</scope>
    <source>
        <strain evidence="2">CCUG 54518</strain>
    </source>
</reference>
<organism evidence="1 2">
    <name type="scientific">Hydrogenophaga bisanensis</name>
    <dbReference type="NCBI Taxonomy" id="439611"/>
    <lineage>
        <taxon>Bacteria</taxon>
        <taxon>Pseudomonadati</taxon>
        <taxon>Pseudomonadota</taxon>
        <taxon>Betaproteobacteria</taxon>
        <taxon>Burkholderiales</taxon>
        <taxon>Comamonadaceae</taxon>
        <taxon>Hydrogenophaga</taxon>
    </lineage>
</organism>
<dbReference type="EMBL" id="JBHTBX010000002">
    <property type="protein sequence ID" value="MFC7433577.1"/>
    <property type="molecule type" value="Genomic_DNA"/>
</dbReference>
<gene>
    <name evidence="1" type="ORF">ACFQNJ_03535</name>
</gene>
<dbReference type="SUPFAM" id="SSF51206">
    <property type="entry name" value="cAMP-binding domain-like"/>
    <property type="match status" value="1"/>
</dbReference>